<keyword evidence="2" id="KW-1185">Reference proteome</keyword>
<accession>A0AAV7P5Y2</accession>
<reference evidence="1" key="1">
    <citation type="journal article" date="2022" name="bioRxiv">
        <title>Sequencing and chromosome-scale assembly of the giantPleurodeles waltlgenome.</title>
        <authorList>
            <person name="Brown T."/>
            <person name="Elewa A."/>
            <person name="Iarovenko S."/>
            <person name="Subramanian E."/>
            <person name="Araus A.J."/>
            <person name="Petzold A."/>
            <person name="Susuki M."/>
            <person name="Suzuki K.-i.T."/>
            <person name="Hayashi T."/>
            <person name="Toyoda A."/>
            <person name="Oliveira C."/>
            <person name="Osipova E."/>
            <person name="Leigh N.D."/>
            <person name="Simon A."/>
            <person name="Yun M.H."/>
        </authorList>
    </citation>
    <scope>NUCLEOTIDE SEQUENCE</scope>
    <source>
        <strain evidence="1">20211129_DDA</strain>
        <tissue evidence="1">Liver</tissue>
    </source>
</reference>
<protein>
    <submittedName>
        <fullName evidence="1">Uncharacterized protein</fullName>
    </submittedName>
</protein>
<dbReference type="AlphaFoldDB" id="A0AAV7P5Y2"/>
<organism evidence="1 2">
    <name type="scientific">Pleurodeles waltl</name>
    <name type="common">Iberian ribbed newt</name>
    <dbReference type="NCBI Taxonomy" id="8319"/>
    <lineage>
        <taxon>Eukaryota</taxon>
        <taxon>Metazoa</taxon>
        <taxon>Chordata</taxon>
        <taxon>Craniata</taxon>
        <taxon>Vertebrata</taxon>
        <taxon>Euteleostomi</taxon>
        <taxon>Amphibia</taxon>
        <taxon>Batrachia</taxon>
        <taxon>Caudata</taxon>
        <taxon>Salamandroidea</taxon>
        <taxon>Salamandridae</taxon>
        <taxon>Pleurodelinae</taxon>
        <taxon>Pleurodeles</taxon>
    </lineage>
</organism>
<dbReference type="EMBL" id="JANPWB010000011">
    <property type="protein sequence ID" value="KAJ1123681.1"/>
    <property type="molecule type" value="Genomic_DNA"/>
</dbReference>
<sequence>MFPMAVVVASTVDTVLQFTTAEMRCSAACLKSRAKGQIGGFQGRLRSERGVAWLGAYWGASWCGVELVLSLVTSVLPRSKAILCFSVLLCFPCIIVPPSSEEQQVAEGPCGA</sequence>
<proteinExistence type="predicted"/>
<gene>
    <name evidence="1" type="ORF">NDU88_002149</name>
</gene>
<dbReference type="Proteomes" id="UP001066276">
    <property type="component" value="Chromosome 7"/>
</dbReference>
<name>A0AAV7P5Y2_PLEWA</name>
<comment type="caution">
    <text evidence="1">The sequence shown here is derived from an EMBL/GenBank/DDBJ whole genome shotgun (WGS) entry which is preliminary data.</text>
</comment>
<evidence type="ECO:0000313" key="2">
    <source>
        <dbReference type="Proteomes" id="UP001066276"/>
    </source>
</evidence>
<evidence type="ECO:0000313" key="1">
    <source>
        <dbReference type="EMBL" id="KAJ1123681.1"/>
    </source>
</evidence>